<keyword evidence="7" id="KW-0503">Monooxygenase</keyword>
<dbReference type="GO" id="GO:0020037">
    <property type="term" value="F:heme binding"/>
    <property type="evidence" value="ECO:0007669"/>
    <property type="project" value="InterPro"/>
</dbReference>
<organism evidence="8 9">
    <name type="scientific">Cochliobolus heterostrophus (strain C5 / ATCC 48332 / race O)</name>
    <name type="common">Southern corn leaf blight fungus</name>
    <name type="synonym">Bipolaris maydis</name>
    <dbReference type="NCBI Taxonomy" id="701091"/>
    <lineage>
        <taxon>Eukaryota</taxon>
        <taxon>Fungi</taxon>
        <taxon>Dikarya</taxon>
        <taxon>Ascomycota</taxon>
        <taxon>Pezizomycotina</taxon>
        <taxon>Dothideomycetes</taxon>
        <taxon>Pleosporomycetidae</taxon>
        <taxon>Pleosporales</taxon>
        <taxon>Pleosporineae</taxon>
        <taxon>Pleosporaceae</taxon>
        <taxon>Bipolaris</taxon>
    </lineage>
</organism>
<protein>
    <recommendedName>
        <fullName evidence="10">Cytochrome P450</fullName>
    </recommendedName>
</protein>
<dbReference type="InterPro" id="IPR001128">
    <property type="entry name" value="Cyt_P450"/>
</dbReference>
<sequence>MYGGGSNTTIASIYAFFLTMISSRRLRQFEDRGQLPYVNAVVNQVFRWHPVAPLAIPHKVDEQMSYGGLRIPKGACLIASVCWLPNDPQTYSNPSSFNPERLLAPLSEPDPTNANFGFGRRLGPGRFVANQTVFITVARLLATFNMTDAVDENGNKIVPQRIGTPGLTMRLHDFARSIKPITVSRKYSLVKSTLRTPCLHS</sequence>
<dbReference type="Pfam" id="PF00067">
    <property type="entry name" value="p450"/>
    <property type="match status" value="1"/>
</dbReference>
<dbReference type="InterPro" id="IPR036396">
    <property type="entry name" value="Cyt_P450_sf"/>
</dbReference>
<dbReference type="EMBL" id="KB445598">
    <property type="protein sequence ID" value="EMD84906.1"/>
    <property type="molecule type" value="Genomic_DNA"/>
</dbReference>
<dbReference type="HOGENOM" id="CLU_001570_20_0_1"/>
<dbReference type="SUPFAM" id="SSF48264">
    <property type="entry name" value="Cytochrome P450"/>
    <property type="match status" value="1"/>
</dbReference>
<evidence type="ECO:0000256" key="2">
    <source>
        <dbReference type="ARBA" id="ARBA00010617"/>
    </source>
</evidence>
<dbReference type="InterPro" id="IPR050364">
    <property type="entry name" value="Cytochrome_P450_fung"/>
</dbReference>
<evidence type="ECO:0000256" key="7">
    <source>
        <dbReference type="ARBA" id="ARBA00023033"/>
    </source>
</evidence>
<dbReference type="AlphaFoldDB" id="M2TT05"/>
<dbReference type="GO" id="GO:0004497">
    <property type="term" value="F:monooxygenase activity"/>
    <property type="evidence" value="ECO:0007669"/>
    <property type="project" value="UniProtKB-KW"/>
</dbReference>
<reference evidence="9" key="2">
    <citation type="journal article" date="2013" name="PLoS Genet.">
        <title>Comparative genome structure, secondary metabolite, and effector coding capacity across Cochliobolus pathogens.</title>
        <authorList>
            <person name="Condon B.J."/>
            <person name="Leng Y."/>
            <person name="Wu D."/>
            <person name="Bushley K.E."/>
            <person name="Ohm R.A."/>
            <person name="Otillar R."/>
            <person name="Martin J."/>
            <person name="Schackwitz W."/>
            <person name="Grimwood J."/>
            <person name="MohdZainudin N."/>
            <person name="Xue C."/>
            <person name="Wang R."/>
            <person name="Manning V.A."/>
            <person name="Dhillon B."/>
            <person name="Tu Z.J."/>
            <person name="Steffenson B.J."/>
            <person name="Salamov A."/>
            <person name="Sun H."/>
            <person name="Lowry S."/>
            <person name="LaButti K."/>
            <person name="Han J."/>
            <person name="Copeland A."/>
            <person name="Lindquist E."/>
            <person name="Barry K."/>
            <person name="Schmutz J."/>
            <person name="Baker S.E."/>
            <person name="Ciuffetti L.M."/>
            <person name="Grigoriev I.V."/>
            <person name="Zhong S."/>
            <person name="Turgeon B.G."/>
        </authorList>
    </citation>
    <scope>NUCLEOTIDE SEQUENCE [LARGE SCALE GENOMIC DNA]</scope>
    <source>
        <strain evidence="9">C5 / ATCC 48332 / race O</strain>
    </source>
</reference>
<dbReference type="PRINTS" id="PR00463">
    <property type="entry name" value="EP450I"/>
</dbReference>
<keyword evidence="4" id="KW-0479">Metal-binding</keyword>
<keyword evidence="9" id="KW-1185">Reference proteome</keyword>
<evidence type="ECO:0000256" key="6">
    <source>
        <dbReference type="ARBA" id="ARBA00023004"/>
    </source>
</evidence>
<keyword evidence="3" id="KW-0349">Heme</keyword>
<evidence type="ECO:0000256" key="3">
    <source>
        <dbReference type="ARBA" id="ARBA00022617"/>
    </source>
</evidence>
<evidence type="ECO:0000256" key="1">
    <source>
        <dbReference type="ARBA" id="ARBA00001971"/>
    </source>
</evidence>
<name>M2TT05_COCH5</name>
<dbReference type="InterPro" id="IPR002401">
    <property type="entry name" value="Cyt_P450_E_grp-I"/>
</dbReference>
<dbReference type="OMA" id="HEGRWNP"/>
<comment type="similarity">
    <text evidence="2">Belongs to the cytochrome P450 family.</text>
</comment>
<evidence type="ECO:0000256" key="5">
    <source>
        <dbReference type="ARBA" id="ARBA00023002"/>
    </source>
</evidence>
<dbReference type="Proteomes" id="UP000016936">
    <property type="component" value="Unassembled WGS sequence"/>
</dbReference>
<dbReference type="PANTHER" id="PTHR46300:SF7">
    <property type="entry name" value="P450, PUTATIVE (EUROFUNG)-RELATED"/>
    <property type="match status" value="1"/>
</dbReference>
<evidence type="ECO:0000256" key="4">
    <source>
        <dbReference type="ARBA" id="ARBA00022723"/>
    </source>
</evidence>
<evidence type="ECO:0008006" key="10">
    <source>
        <dbReference type="Google" id="ProtNLM"/>
    </source>
</evidence>
<evidence type="ECO:0000313" key="9">
    <source>
        <dbReference type="Proteomes" id="UP000016936"/>
    </source>
</evidence>
<accession>M2TT05</accession>
<dbReference type="GO" id="GO:0016705">
    <property type="term" value="F:oxidoreductase activity, acting on paired donors, with incorporation or reduction of molecular oxygen"/>
    <property type="evidence" value="ECO:0007669"/>
    <property type="project" value="InterPro"/>
</dbReference>
<gene>
    <name evidence="8" type="ORF">COCHEDRAFT_1219787</name>
</gene>
<proteinExistence type="inferred from homology"/>
<dbReference type="STRING" id="701091.M2TT05"/>
<dbReference type="Gene3D" id="1.10.630.10">
    <property type="entry name" value="Cytochrome P450"/>
    <property type="match status" value="1"/>
</dbReference>
<comment type="cofactor">
    <cofactor evidence="1">
        <name>heme</name>
        <dbReference type="ChEBI" id="CHEBI:30413"/>
    </cofactor>
</comment>
<keyword evidence="6" id="KW-0408">Iron</keyword>
<keyword evidence="5" id="KW-0560">Oxidoreductase</keyword>
<reference evidence="8 9" key="1">
    <citation type="journal article" date="2012" name="PLoS Pathog.">
        <title>Diverse lifestyles and strategies of plant pathogenesis encoded in the genomes of eighteen Dothideomycetes fungi.</title>
        <authorList>
            <person name="Ohm R.A."/>
            <person name="Feau N."/>
            <person name="Henrissat B."/>
            <person name="Schoch C.L."/>
            <person name="Horwitz B.A."/>
            <person name="Barry K.W."/>
            <person name="Condon B.J."/>
            <person name="Copeland A.C."/>
            <person name="Dhillon B."/>
            <person name="Glaser F."/>
            <person name="Hesse C.N."/>
            <person name="Kosti I."/>
            <person name="LaButti K."/>
            <person name="Lindquist E.A."/>
            <person name="Lucas S."/>
            <person name="Salamov A.A."/>
            <person name="Bradshaw R.E."/>
            <person name="Ciuffetti L."/>
            <person name="Hamelin R.C."/>
            <person name="Kema G.H.J."/>
            <person name="Lawrence C."/>
            <person name="Scott J.A."/>
            <person name="Spatafora J.W."/>
            <person name="Turgeon B.G."/>
            <person name="de Wit P.J.G.M."/>
            <person name="Zhong S."/>
            <person name="Goodwin S.B."/>
            <person name="Grigoriev I.V."/>
        </authorList>
    </citation>
    <scope>NUCLEOTIDE SEQUENCE [LARGE SCALE GENOMIC DNA]</scope>
    <source>
        <strain evidence="9">C5 / ATCC 48332 / race O</strain>
    </source>
</reference>
<dbReference type="GO" id="GO:0005506">
    <property type="term" value="F:iron ion binding"/>
    <property type="evidence" value="ECO:0007669"/>
    <property type="project" value="InterPro"/>
</dbReference>
<evidence type="ECO:0000313" key="8">
    <source>
        <dbReference type="EMBL" id="EMD84906.1"/>
    </source>
</evidence>
<dbReference type="eggNOG" id="KOG0156">
    <property type="taxonomic scope" value="Eukaryota"/>
</dbReference>
<dbReference type="PANTHER" id="PTHR46300">
    <property type="entry name" value="P450, PUTATIVE (EUROFUNG)-RELATED-RELATED"/>
    <property type="match status" value="1"/>
</dbReference>